<evidence type="ECO:0000256" key="3">
    <source>
        <dbReference type="ARBA" id="ARBA00023141"/>
    </source>
</evidence>
<dbReference type="PANTHER" id="PTHR21089:SF1">
    <property type="entry name" value="BIFUNCTIONAL 3-DEHYDROQUINATE DEHYDRATASE_SHIKIMATE DEHYDROGENASE, CHLOROPLASTIC"/>
    <property type="match status" value="1"/>
</dbReference>
<dbReference type="AlphaFoldDB" id="A0A5C6ZL92"/>
<comment type="caution">
    <text evidence="5">The sequence shown here is derived from an EMBL/GenBank/DDBJ whole genome shotgun (WGS) entry which is preliminary data.</text>
</comment>
<reference evidence="5 6" key="1">
    <citation type="submission" date="2019-08" db="EMBL/GenBank/DDBJ databases">
        <title>Genomes of Subsaximicrobium wynnwilliamsii strains.</title>
        <authorList>
            <person name="Bowman J.P."/>
        </authorList>
    </citation>
    <scope>NUCLEOTIDE SEQUENCE [LARGE SCALE GENOMIC DNA]</scope>
    <source>
        <strain evidence="5 6">2-80-2</strain>
    </source>
</reference>
<dbReference type="GO" id="GO:0009073">
    <property type="term" value="P:aromatic amino acid family biosynthetic process"/>
    <property type="evidence" value="ECO:0007669"/>
    <property type="project" value="UniProtKB-KW"/>
</dbReference>
<dbReference type="Gene3D" id="3.40.50.10860">
    <property type="entry name" value="Leucine Dehydrogenase, chain A, domain 1"/>
    <property type="match status" value="1"/>
</dbReference>
<dbReference type="Pfam" id="PF08501">
    <property type="entry name" value="Shikimate_dh_N"/>
    <property type="match status" value="1"/>
</dbReference>
<dbReference type="SUPFAM" id="SSF51735">
    <property type="entry name" value="NAD(P)-binding Rossmann-fold domains"/>
    <property type="match status" value="1"/>
</dbReference>
<dbReference type="RefSeq" id="WP_147085171.1">
    <property type="nucleotide sequence ID" value="NZ_VORM01000002.1"/>
</dbReference>
<evidence type="ECO:0000313" key="6">
    <source>
        <dbReference type="Proteomes" id="UP000321578"/>
    </source>
</evidence>
<keyword evidence="2" id="KW-0560">Oxidoreductase</keyword>
<protein>
    <submittedName>
        <fullName evidence="5">Shikimate dehydrogenase</fullName>
    </submittedName>
</protein>
<gene>
    <name evidence="5" type="ORF">ESY86_03405</name>
</gene>
<dbReference type="InterPro" id="IPR013708">
    <property type="entry name" value="Shikimate_DH-bd_N"/>
</dbReference>
<feature type="domain" description="Shikimate dehydrogenase substrate binding N-terminal" evidence="4">
    <location>
        <begin position="6"/>
        <end position="87"/>
    </location>
</feature>
<evidence type="ECO:0000256" key="2">
    <source>
        <dbReference type="ARBA" id="ARBA00023002"/>
    </source>
</evidence>
<comment type="pathway">
    <text evidence="1">Metabolic intermediate biosynthesis; chorismate biosynthesis; chorismate from D-erythrose 4-phosphate and phosphoenolpyruvate: step 4/7.</text>
</comment>
<organism evidence="5 6">
    <name type="scientific">Subsaximicrobium wynnwilliamsii</name>
    <dbReference type="NCBI Taxonomy" id="291179"/>
    <lineage>
        <taxon>Bacteria</taxon>
        <taxon>Pseudomonadati</taxon>
        <taxon>Bacteroidota</taxon>
        <taxon>Flavobacteriia</taxon>
        <taxon>Flavobacteriales</taxon>
        <taxon>Flavobacteriaceae</taxon>
        <taxon>Subsaximicrobium</taxon>
    </lineage>
</organism>
<keyword evidence="6" id="KW-1185">Reference proteome</keyword>
<sequence>MRRLGLLGKNIEYSFSRGYFTKKFTAENLAFRYENFDLESISQFPELIKSNPDIVAMNVTIPYKEQVMPYLDEIDAEATKIGAVNTISISENGHLKGYNTDYHGFKTAISPLLKPHHKNALILGTGGASKAIAHALKTMHIAFDYVSRTKKQGVAYTYDQLDDLIIERYQIIINCTPIGTFPKIEACPDIPYQALNAEHLLFDLIYNPSETEFLRLGKAQGATTCNGYAMLEYQAEKAWEIWALV</sequence>
<dbReference type="CDD" id="cd01065">
    <property type="entry name" value="NAD_bind_Shikimate_DH"/>
    <property type="match status" value="1"/>
</dbReference>
<dbReference type="GO" id="GO:0004764">
    <property type="term" value="F:shikimate 3-dehydrogenase (NADP+) activity"/>
    <property type="evidence" value="ECO:0007669"/>
    <property type="project" value="InterPro"/>
</dbReference>
<evidence type="ECO:0000256" key="1">
    <source>
        <dbReference type="ARBA" id="ARBA00004871"/>
    </source>
</evidence>
<evidence type="ECO:0000259" key="4">
    <source>
        <dbReference type="Pfam" id="PF08501"/>
    </source>
</evidence>
<dbReference type="GO" id="GO:0019632">
    <property type="term" value="P:shikimate metabolic process"/>
    <property type="evidence" value="ECO:0007669"/>
    <property type="project" value="TreeGrafter"/>
</dbReference>
<dbReference type="GO" id="GO:0009423">
    <property type="term" value="P:chorismate biosynthetic process"/>
    <property type="evidence" value="ECO:0007669"/>
    <property type="project" value="TreeGrafter"/>
</dbReference>
<keyword evidence="3" id="KW-0057">Aromatic amino acid biosynthesis</keyword>
<dbReference type="GO" id="GO:0005829">
    <property type="term" value="C:cytosol"/>
    <property type="evidence" value="ECO:0007669"/>
    <property type="project" value="TreeGrafter"/>
</dbReference>
<evidence type="ECO:0000313" key="5">
    <source>
        <dbReference type="EMBL" id="TXD90425.1"/>
    </source>
</evidence>
<dbReference type="Gene3D" id="3.40.50.720">
    <property type="entry name" value="NAD(P)-binding Rossmann-like Domain"/>
    <property type="match status" value="1"/>
</dbReference>
<dbReference type="Proteomes" id="UP000321578">
    <property type="component" value="Unassembled WGS sequence"/>
</dbReference>
<dbReference type="InterPro" id="IPR046346">
    <property type="entry name" value="Aminoacid_DH-like_N_sf"/>
</dbReference>
<accession>A0A5C6ZL92</accession>
<dbReference type="InterPro" id="IPR022893">
    <property type="entry name" value="Shikimate_DH_fam"/>
</dbReference>
<proteinExistence type="predicted"/>
<dbReference type="EMBL" id="VORO01000003">
    <property type="protein sequence ID" value="TXD90425.1"/>
    <property type="molecule type" value="Genomic_DNA"/>
</dbReference>
<keyword evidence="3" id="KW-0028">Amino-acid biosynthesis</keyword>
<dbReference type="OrthoDB" id="9792692at2"/>
<dbReference type="PANTHER" id="PTHR21089">
    <property type="entry name" value="SHIKIMATE DEHYDROGENASE"/>
    <property type="match status" value="1"/>
</dbReference>
<dbReference type="InterPro" id="IPR036291">
    <property type="entry name" value="NAD(P)-bd_dom_sf"/>
</dbReference>
<name>A0A5C6ZL92_9FLAO</name>
<dbReference type="GO" id="GO:0050661">
    <property type="term" value="F:NADP binding"/>
    <property type="evidence" value="ECO:0007669"/>
    <property type="project" value="TreeGrafter"/>
</dbReference>
<dbReference type="SUPFAM" id="SSF53223">
    <property type="entry name" value="Aminoacid dehydrogenase-like, N-terminal domain"/>
    <property type="match status" value="1"/>
</dbReference>